<protein>
    <submittedName>
        <fullName evidence="1">Uncharacterized protein</fullName>
    </submittedName>
</protein>
<name>A0A5C6E746_9BACT</name>
<evidence type="ECO:0000313" key="1">
    <source>
        <dbReference type="EMBL" id="TWU44772.1"/>
    </source>
</evidence>
<reference evidence="1 2" key="1">
    <citation type="submission" date="2019-02" db="EMBL/GenBank/DDBJ databases">
        <title>Deep-cultivation of Planctomycetes and their phenomic and genomic characterization uncovers novel biology.</title>
        <authorList>
            <person name="Wiegand S."/>
            <person name="Jogler M."/>
            <person name="Boedeker C."/>
            <person name="Pinto D."/>
            <person name="Vollmers J."/>
            <person name="Rivas-Marin E."/>
            <person name="Kohn T."/>
            <person name="Peeters S.H."/>
            <person name="Heuer A."/>
            <person name="Rast P."/>
            <person name="Oberbeckmann S."/>
            <person name="Bunk B."/>
            <person name="Jeske O."/>
            <person name="Meyerdierks A."/>
            <person name="Storesund J.E."/>
            <person name="Kallscheuer N."/>
            <person name="Luecker S."/>
            <person name="Lage O.M."/>
            <person name="Pohl T."/>
            <person name="Merkel B.J."/>
            <person name="Hornburger P."/>
            <person name="Mueller R.-W."/>
            <person name="Bruemmer F."/>
            <person name="Labrenz M."/>
            <person name="Spormann A.M."/>
            <person name="Op Den Camp H."/>
            <person name="Overmann J."/>
            <person name="Amann R."/>
            <person name="Jetten M.S.M."/>
            <person name="Mascher T."/>
            <person name="Medema M.H."/>
            <person name="Devos D.P."/>
            <person name="Kaster A.-K."/>
            <person name="Ovreas L."/>
            <person name="Rohde M."/>
            <person name="Galperin M.Y."/>
            <person name="Jogler C."/>
        </authorList>
    </citation>
    <scope>NUCLEOTIDE SEQUENCE [LARGE SCALE GENOMIC DNA]</scope>
    <source>
        <strain evidence="1 2">Poly51</strain>
    </source>
</reference>
<evidence type="ECO:0000313" key="2">
    <source>
        <dbReference type="Proteomes" id="UP000318288"/>
    </source>
</evidence>
<dbReference type="EMBL" id="SJPW01000009">
    <property type="protein sequence ID" value="TWU44772.1"/>
    <property type="molecule type" value="Genomic_DNA"/>
</dbReference>
<comment type="caution">
    <text evidence="1">The sequence shown here is derived from an EMBL/GenBank/DDBJ whole genome shotgun (WGS) entry which is preliminary data.</text>
</comment>
<dbReference type="AlphaFoldDB" id="A0A5C6E746"/>
<dbReference type="Proteomes" id="UP000318288">
    <property type="component" value="Unassembled WGS sequence"/>
</dbReference>
<sequence length="85" mass="9584">MSSVEEDRYGFIAQFRGSNEGELISAFNSQVDINAWVAARSHYLSALRVEMLSRDFAFSEIADEGGLKHKRRVRQVGKLPEHVDG</sequence>
<accession>A0A5C6E746</accession>
<organism evidence="1 2">
    <name type="scientific">Rubripirellula tenax</name>
    <dbReference type="NCBI Taxonomy" id="2528015"/>
    <lineage>
        <taxon>Bacteria</taxon>
        <taxon>Pseudomonadati</taxon>
        <taxon>Planctomycetota</taxon>
        <taxon>Planctomycetia</taxon>
        <taxon>Pirellulales</taxon>
        <taxon>Pirellulaceae</taxon>
        <taxon>Rubripirellula</taxon>
    </lineage>
</organism>
<proteinExistence type="predicted"/>
<gene>
    <name evidence="1" type="ORF">Poly51_58380</name>
</gene>
<keyword evidence="2" id="KW-1185">Reference proteome</keyword>